<comment type="caution">
    <text evidence="1">The sequence shown here is derived from an EMBL/GenBank/DDBJ whole genome shotgun (WGS) entry which is preliminary data.</text>
</comment>
<gene>
    <name evidence="1" type="ORF">COY52_02500</name>
</gene>
<dbReference type="PANTHER" id="PTHR39337">
    <property type="entry name" value="BLR5642 PROTEIN"/>
    <property type="match status" value="1"/>
</dbReference>
<sequence length="278" mass="32494">MSRHAEKNKESLLVPGSGGRFRCSAQCGIRHLEGRRAGIFHDDACFRHLVCRFRHYLDNIPSEKKKRGRLNKITRSKKMNDDLICYTIGHSRHDIDYFVRLLSKHQVGYVVDVRSNPHSNWVLQQFNREPLAKDLAYSGIEYIYMGDRLGDHYSNPSLFINDTRVVDYEKVSRTLTFQSGLGRVVELLKKQRRTAIMCSEDDPFVCHRFALVSHYLSKRGVKVKHIMEDGGLIANEELEVRMMKKYKINYEQPSVIEEKTMEQFIDEAYALHNRKIVK</sequence>
<dbReference type="EMBL" id="PFMR01000081">
    <property type="protein sequence ID" value="PIZ17820.1"/>
    <property type="molecule type" value="Genomic_DNA"/>
</dbReference>
<proteinExistence type="predicted"/>
<organism evidence="1 2">
    <name type="scientific">Candidatus Desantisbacteria bacterium CG_4_10_14_0_8_um_filter_48_22</name>
    <dbReference type="NCBI Taxonomy" id="1974543"/>
    <lineage>
        <taxon>Bacteria</taxon>
        <taxon>Candidatus Desantisiibacteriota</taxon>
    </lineage>
</organism>
<evidence type="ECO:0000313" key="2">
    <source>
        <dbReference type="Proteomes" id="UP000229307"/>
    </source>
</evidence>
<evidence type="ECO:0000313" key="1">
    <source>
        <dbReference type="EMBL" id="PIZ17820.1"/>
    </source>
</evidence>
<dbReference type="InterPro" id="IPR007438">
    <property type="entry name" value="DUF488"/>
</dbReference>
<dbReference type="PANTHER" id="PTHR39337:SF1">
    <property type="entry name" value="BLR5642 PROTEIN"/>
    <property type="match status" value="1"/>
</dbReference>
<accession>A0A2M7SEC5</accession>
<name>A0A2M7SEC5_9BACT</name>
<dbReference type="Pfam" id="PF04343">
    <property type="entry name" value="DUF488"/>
    <property type="match status" value="1"/>
</dbReference>
<dbReference type="AlphaFoldDB" id="A0A2M7SEC5"/>
<protein>
    <recommendedName>
        <fullName evidence="3">DUF488 domain-containing protein</fullName>
    </recommendedName>
</protein>
<evidence type="ECO:0008006" key="3">
    <source>
        <dbReference type="Google" id="ProtNLM"/>
    </source>
</evidence>
<reference evidence="2" key="1">
    <citation type="submission" date="2017-09" db="EMBL/GenBank/DDBJ databases">
        <title>Depth-based differentiation of microbial function through sediment-hosted aquifers and enrichment of novel symbionts in the deep terrestrial subsurface.</title>
        <authorList>
            <person name="Probst A.J."/>
            <person name="Ladd B."/>
            <person name="Jarett J.K."/>
            <person name="Geller-Mcgrath D.E."/>
            <person name="Sieber C.M.K."/>
            <person name="Emerson J.B."/>
            <person name="Anantharaman K."/>
            <person name="Thomas B.C."/>
            <person name="Malmstrom R."/>
            <person name="Stieglmeier M."/>
            <person name="Klingl A."/>
            <person name="Woyke T."/>
            <person name="Ryan C.M."/>
            <person name="Banfield J.F."/>
        </authorList>
    </citation>
    <scope>NUCLEOTIDE SEQUENCE [LARGE SCALE GENOMIC DNA]</scope>
</reference>
<dbReference type="Proteomes" id="UP000229307">
    <property type="component" value="Unassembled WGS sequence"/>
</dbReference>